<dbReference type="GO" id="GO:0005886">
    <property type="term" value="C:plasma membrane"/>
    <property type="evidence" value="ECO:0007669"/>
    <property type="project" value="TreeGrafter"/>
</dbReference>
<keyword evidence="4" id="KW-0472">Membrane</keyword>
<comment type="subcellular location">
    <subcellularLocation>
        <location evidence="1">Membrane</location>
    </subcellularLocation>
</comment>
<keyword evidence="2" id="KW-0732">Signal</keyword>
<dbReference type="PANTHER" id="PTHR47118:SF1">
    <property type="entry name" value="CYTOTOXIC AND REGULATORY T-CELL MOLECULE"/>
    <property type="match status" value="1"/>
</dbReference>
<organism evidence="8">
    <name type="scientific">Stegastes partitus</name>
    <name type="common">bicolor damselfish</name>
    <dbReference type="NCBI Taxonomy" id="144197"/>
    <lineage>
        <taxon>Eukaryota</taxon>
        <taxon>Metazoa</taxon>
        <taxon>Chordata</taxon>
        <taxon>Craniata</taxon>
        <taxon>Vertebrata</taxon>
        <taxon>Euteleostomi</taxon>
        <taxon>Actinopterygii</taxon>
        <taxon>Neopterygii</taxon>
        <taxon>Teleostei</taxon>
        <taxon>Neoteleostei</taxon>
        <taxon>Acanthomorphata</taxon>
        <taxon>Ovalentaria</taxon>
        <taxon>Pomacentridae</taxon>
        <taxon>Stegastes</taxon>
    </lineage>
</organism>
<dbReference type="PROSITE" id="PS50835">
    <property type="entry name" value="IG_LIKE"/>
    <property type="match status" value="1"/>
</dbReference>
<dbReference type="InterPro" id="IPR007110">
    <property type="entry name" value="Ig-like_dom"/>
</dbReference>
<evidence type="ECO:0000256" key="3">
    <source>
        <dbReference type="ARBA" id="ARBA00022737"/>
    </source>
</evidence>
<dbReference type="PANTHER" id="PTHR47118">
    <property type="entry name" value="CYTOTOXIC AND REGULATORY T-CELL MOLECULE"/>
    <property type="match status" value="1"/>
</dbReference>
<keyword evidence="5" id="KW-1015">Disulfide bond</keyword>
<name>A0A3B4Z0X1_9TELE</name>
<evidence type="ECO:0000256" key="1">
    <source>
        <dbReference type="ARBA" id="ARBA00004370"/>
    </source>
</evidence>
<dbReference type="Pfam" id="PF22705">
    <property type="entry name" value="C2-set_3"/>
    <property type="match status" value="1"/>
</dbReference>
<evidence type="ECO:0000256" key="5">
    <source>
        <dbReference type="ARBA" id="ARBA00023157"/>
    </source>
</evidence>
<evidence type="ECO:0000256" key="6">
    <source>
        <dbReference type="ARBA" id="ARBA00023319"/>
    </source>
</evidence>
<evidence type="ECO:0000313" key="8">
    <source>
        <dbReference type="Ensembl" id="ENSSPAP00000000826.1"/>
    </source>
</evidence>
<dbReference type="GO" id="GO:0005102">
    <property type="term" value="F:signaling receptor binding"/>
    <property type="evidence" value="ECO:0007669"/>
    <property type="project" value="TreeGrafter"/>
</dbReference>
<evidence type="ECO:0000256" key="4">
    <source>
        <dbReference type="ARBA" id="ARBA00023136"/>
    </source>
</evidence>
<dbReference type="GO" id="GO:0002860">
    <property type="term" value="P:positive regulation of natural killer cell mediated cytotoxicity directed against tumor cell target"/>
    <property type="evidence" value="ECO:0007669"/>
    <property type="project" value="TreeGrafter"/>
</dbReference>
<dbReference type="SUPFAM" id="SSF48726">
    <property type="entry name" value="Immunoglobulin"/>
    <property type="match status" value="2"/>
</dbReference>
<dbReference type="InterPro" id="IPR053096">
    <property type="entry name" value="CRTAM"/>
</dbReference>
<protein>
    <submittedName>
        <fullName evidence="8">Cytotoxic and regulatory T cell molecule</fullName>
    </submittedName>
</protein>
<dbReference type="SMART" id="SM00409">
    <property type="entry name" value="IG"/>
    <property type="match status" value="1"/>
</dbReference>
<dbReference type="AlphaFoldDB" id="A0A3B4Z0X1"/>
<dbReference type="Gene3D" id="2.60.40.10">
    <property type="entry name" value="Immunoglobulins"/>
    <property type="match status" value="2"/>
</dbReference>
<reference evidence="8" key="1">
    <citation type="submission" date="2023-09" db="UniProtKB">
        <authorList>
            <consortium name="Ensembl"/>
        </authorList>
    </citation>
    <scope>IDENTIFICATION</scope>
</reference>
<dbReference type="Ensembl" id="ENSSPAT00000000838.1">
    <property type="protein sequence ID" value="ENSSPAP00000000826.1"/>
    <property type="gene ID" value="ENSSPAG00000000648.1"/>
</dbReference>
<feature type="domain" description="Ig-like" evidence="7">
    <location>
        <begin position="29"/>
        <end position="126"/>
    </location>
</feature>
<sequence length="228" mass="26022">MRKCNRVKVWLLVTEMEVKLQFSVFMLLIQASLAVWQRVTVMKGQVLTLTCPITDAHKSHVEWRNSEGLHMFFNNHKAIKDKRYSIIKLSETEFSVSISNVTFKDGGIYRCLHYTHPTTEKKVEVTVIGRPTSSATLHDGKIVTKCTAEANYPPPSISWQFDQGPEFDAHVQVHHEGKKYISVGMINVVQPKEGFSLKCLVRHPALHSQHLLDFTEIGKDCEYISVNL</sequence>
<dbReference type="InterPro" id="IPR013783">
    <property type="entry name" value="Ig-like_fold"/>
</dbReference>
<dbReference type="InterPro" id="IPR036179">
    <property type="entry name" value="Ig-like_dom_sf"/>
</dbReference>
<dbReference type="STRING" id="144197.ENSSPAP00000000826"/>
<dbReference type="FunFam" id="2.60.40.10:FF:000013">
    <property type="entry name" value="cell adhesion molecule 1 isoform X1"/>
    <property type="match status" value="1"/>
</dbReference>
<dbReference type="InterPro" id="IPR003599">
    <property type="entry name" value="Ig_sub"/>
</dbReference>
<dbReference type="InterPro" id="IPR013106">
    <property type="entry name" value="Ig_V-set"/>
</dbReference>
<dbReference type="GO" id="GO:0002355">
    <property type="term" value="P:detection of tumor cell"/>
    <property type="evidence" value="ECO:0007669"/>
    <property type="project" value="TreeGrafter"/>
</dbReference>
<keyword evidence="6" id="KW-0393">Immunoglobulin domain</keyword>
<keyword evidence="3" id="KW-0677">Repeat</keyword>
<dbReference type="Pfam" id="PF07686">
    <property type="entry name" value="V-set"/>
    <property type="match status" value="1"/>
</dbReference>
<evidence type="ECO:0000259" key="7">
    <source>
        <dbReference type="PROSITE" id="PS50835"/>
    </source>
</evidence>
<accession>A0A3B4Z0X1</accession>
<evidence type="ECO:0000256" key="2">
    <source>
        <dbReference type="ARBA" id="ARBA00022729"/>
    </source>
</evidence>
<dbReference type="GO" id="GO:0008037">
    <property type="term" value="P:cell recognition"/>
    <property type="evidence" value="ECO:0007669"/>
    <property type="project" value="TreeGrafter"/>
</dbReference>
<dbReference type="GeneTree" id="ENSGT00940000159804"/>
<proteinExistence type="predicted"/>
<dbReference type="InterPro" id="IPR053896">
    <property type="entry name" value="BTN3A2-like_Ig-C"/>
</dbReference>